<reference evidence="3" key="1">
    <citation type="submission" date="2022-06" db="EMBL/GenBank/DDBJ databases">
        <authorList>
            <consortium name="SYNGENTA / RWTH Aachen University"/>
        </authorList>
    </citation>
    <scope>NUCLEOTIDE SEQUENCE</scope>
</reference>
<protein>
    <submittedName>
        <fullName evidence="3">Expressed protein</fullName>
    </submittedName>
</protein>
<dbReference type="Proteomes" id="UP001153365">
    <property type="component" value="Unassembled WGS sequence"/>
</dbReference>
<evidence type="ECO:0000256" key="2">
    <source>
        <dbReference type="SAM" id="SignalP"/>
    </source>
</evidence>
<organism evidence="3 4">
    <name type="scientific">Phakopsora pachyrhizi</name>
    <name type="common">Asian soybean rust disease fungus</name>
    <dbReference type="NCBI Taxonomy" id="170000"/>
    <lineage>
        <taxon>Eukaryota</taxon>
        <taxon>Fungi</taxon>
        <taxon>Dikarya</taxon>
        <taxon>Basidiomycota</taxon>
        <taxon>Pucciniomycotina</taxon>
        <taxon>Pucciniomycetes</taxon>
        <taxon>Pucciniales</taxon>
        <taxon>Phakopsoraceae</taxon>
        <taxon>Phakopsora</taxon>
    </lineage>
</organism>
<sequence>MIASIFSNLVIVSLICLGALVASDPDYDNITTNDTLPLNSSAKPRSKYRLYYWSNSVVLGNEPLKVINRAHKQSYTISDRFADGKRLNINNFFFKKKTQKKAVCGFGHVYRDSAGNRFRIYFKNLLKHHERWYLRIPQTPSRGNKTFSYRVSYNDTSHRTTFVDRSNGYIAASFSKIHDLILFTLLFKKASFISYITLLQKRKHRCRRKELNPFLVSLPFALIAPVAPVVVGVVQTTS</sequence>
<feature type="chain" id="PRO_5043415189" evidence="2">
    <location>
        <begin position="24"/>
        <end position="238"/>
    </location>
</feature>
<evidence type="ECO:0000313" key="4">
    <source>
        <dbReference type="Proteomes" id="UP001153365"/>
    </source>
</evidence>
<dbReference type="EMBL" id="CALTRL010004934">
    <property type="protein sequence ID" value="CAH7683820.1"/>
    <property type="molecule type" value="Genomic_DNA"/>
</dbReference>
<evidence type="ECO:0000256" key="1">
    <source>
        <dbReference type="SAM" id="Phobius"/>
    </source>
</evidence>
<comment type="caution">
    <text evidence="3">The sequence shown here is derived from an EMBL/GenBank/DDBJ whole genome shotgun (WGS) entry which is preliminary data.</text>
</comment>
<feature type="transmembrane region" description="Helical" evidence="1">
    <location>
        <begin position="211"/>
        <end position="234"/>
    </location>
</feature>
<keyword evidence="4" id="KW-1185">Reference proteome</keyword>
<accession>A0AAV0B9W0</accession>
<keyword evidence="1" id="KW-0812">Transmembrane</keyword>
<feature type="transmembrane region" description="Helical" evidence="1">
    <location>
        <begin position="180"/>
        <end position="199"/>
    </location>
</feature>
<evidence type="ECO:0000313" key="3">
    <source>
        <dbReference type="EMBL" id="CAH7683820.1"/>
    </source>
</evidence>
<feature type="signal peptide" evidence="2">
    <location>
        <begin position="1"/>
        <end position="23"/>
    </location>
</feature>
<name>A0AAV0B9W0_PHAPC</name>
<keyword evidence="1" id="KW-0472">Membrane</keyword>
<dbReference type="AlphaFoldDB" id="A0AAV0B9W0"/>
<gene>
    <name evidence="3" type="ORF">PPACK8108_LOCUS17564</name>
</gene>
<proteinExistence type="predicted"/>
<keyword evidence="2" id="KW-0732">Signal</keyword>
<keyword evidence="1" id="KW-1133">Transmembrane helix</keyword>